<gene>
    <name evidence="3" type="ORF">BLNAU_1483</name>
</gene>
<name>A0ABQ9YIG0_9EUKA</name>
<keyword evidence="4" id="KW-1185">Reference proteome</keyword>
<feature type="region of interest" description="Disordered" evidence="1">
    <location>
        <begin position="1403"/>
        <end position="1445"/>
    </location>
</feature>
<dbReference type="EMBL" id="JARBJD010000006">
    <property type="protein sequence ID" value="KAK2963441.1"/>
    <property type="molecule type" value="Genomic_DNA"/>
</dbReference>
<comment type="caution">
    <text evidence="3">The sequence shown here is derived from an EMBL/GenBank/DDBJ whole genome shotgun (WGS) entry which is preliminary data.</text>
</comment>
<evidence type="ECO:0000256" key="1">
    <source>
        <dbReference type="SAM" id="MobiDB-lite"/>
    </source>
</evidence>
<evidence type="ECO:0000313" key="4">
    <source>
        <dbReference type="Proteomes" id="UP001281761"/>
    </source>
</evidence>
<protein>
    <recommendedName>
        <fullName evidence="5">Transmembrane protein</fullName>
    </recommendedName>
</protein>
<evidence type="ECO:0008006" key="5">
    <source>
        <dbReference type="Google" id="ProtNLM"/>
    </source>
</evidence>
<feature type="compositionally biased region" description="Acidic residues" evidence="1">
    <location>
        <begin position="1436"/>
        <end position="1445"/>
    </location>
</feature>
<sequence length="1461" mass="161116">MTTSVEINACVFENGQAGIAGGGLYAIYGTQYLTNTNFTNCTSKTKGGTISISEPISTITNVKFVSLGIDGASSCAIWITGTMQIEFASFFDSSTSSEGVFQFSDKWDLMLSNSIFLNHEKRDTEKFVFLRIDGSVYGIKDVEFHLSVPSNNGYLITVPPLAKSDLYLTIQRVFDSSNVTTFSQIVCKDDTPVFMNISNPEIGVGTNGTDTNYCGISICCLTIAYVISNRHHVAPFSIALRTNITIPTPLTIPPELHTIKQNNIFHCSGTEAPFYVHNKLSLTLDGGQYDLNEQFHSAFMEIEEGSLEIQKVKFHFIRSDTLVSSGHSLTNQYPSAFIFQTADANKFLFQLSIANLVVSEPLIVFSGKHYITLNETNIENITNLSEDHALIQIRTSMLKIDNCSFSHIKSKQPLLSSTSTYLYVQMIRVRLLDCCSSAEAAVISLTGLAQINVSSCTFTRCVGAVSGVFLLTPSHPVWTLCLSECLFSFNTGSGEAGSDVHVNTDSNVTYNITASRTSSDYPQITAGPDYTAVHEFTESGDLIHVDQAGADTISCASDITPCKSFGFVVGFIPSDGNEYTIQSVGFFDTERSRVIKKTINIDGNERTVFELRETSTAFWIDSSIVHIKSASVTFFPAVESAVFASISVTELTLSHFRVQFNTSDKDSRLCVVQSDSMLWLFSMTMSFLHSIHGPVIFVNESSLDINDFRVDSISIAQTDGLVMAQCKKGNTYYLVKVFIRVITADELSTLFNFDLSGGGELILQQVNVVSTIPDNVRMLKVSMASSLVPPPHIIALEDISFRNTSGTFPGQDFLLVIPSADFNFKLDLDEDFLSDLGWDNLAYIYPGQDTPLSILPVYFSFTNQFYFDSTGYDYLGCGNVTSPCVSLDYVQTHHMLDTPTRFYYALNTAAITHPFYSTQQDLNVLGIEGGKLSIEGPALSYGQPAILCDYNMSFMELDLVVSPNYDDVDPVIFFVQSGLLIIDSVNILISSSRLEAVLIDVMAGALTVQNIALPLSPGTHRVEQCDAVIFFRNAAVALDVINMSTFTVGSQHFSNVMGSLNCSVTLTSLYSFNLSFDGDTAFHFESSSVVVKYCHFLNLSPKSTLFRFIGTAPEHTLTLSLVVIKSATVMLFPLISIHSLTSSVAINNLHISEVRAETPPEETACTLLSNRHQAALSSSLSSALSTNDQSPRPKGGAVFIDLADKATLAFSNSSFDNVHFSLNNSIGTVFIKQNSPNPHFTISNIRFSECYASEGDHLAVQFPSLERFKLGKFIRHWHLLSRQKNVVLLGSNETFYPLSDYVTLTPVEFTFSLCAAILAFLILLSILCFLPSFCVVLRCRSARSRGSLGKWSKCCGWCQPDYGAVEDNDLLLQYSLNQDKSGWGVPNDHIRYAPLDLIWSPTNPRPKKIAKERPTESIEKEPDLRRGRRKRKVEPENEVVSDSDLDSERFLLESSSSSEFI</sequence>
<keyword evidence="2" id="KW-0472">Membrane</keyword>
<keyword evidence="2" id="KW-1133">Transmembrane helix</keyword>
<reference evidence="3 4" key="1">
    <citation type="journal article" date="2022" name="bioRxiv">
        <title>Genomics of Preaxostyla Flagellates Illuminates Evolutionary Transitions and the Path Towards Mitochondrial Loss.</title>
        <authorList>
            <person name="Novak L.V.F."/>
            <person name="Treitli S.C."/>
            <person name="Pyrih J."/>
            <person name="Halakuc P."/>
            <person name="Pipaliya S.V."/>
            <person name="Vacek V."/>
            <person name="Brzon O."/>
            <person name="Soukal P."/>
            <person name="Eme L."/>
            <person name="Dacks J.B."/>
            <person name="Karnkowska A."/>
            <person name="Elias M."/>
            <person name="Hampl V."/>
        </authorList>
    </citation>
    <scope>NUCLEOTIDE SEQUENCE [LARGE SCALE GENOMIC DNA]</scope>
    <source>
        <strain evidence="3">NAU3</strain>
        <tissue evidence="3">Gut</tissue>
    </source>
</reference>
<feature type="transmembrane region" description="Helical" evidence="2">
    <location>
        <begin position="1309"/>
        <end position="1337"/>
    </location>
</feature>
<dbReference type="Proteomes" id="UP001281761">
    <property type="component" value="Unassembled WGS sequence"/>
</dbReference>
<evidence type="ECO:0000313" key="3">
    <source>
        <dbReference type="EMBL" id="KAK2963441.1"/>
    </source>
</evidence>
<accession>A0ABQ9YIG0</accession>
<proteinExistence type="predicted"/>
<feature type="compositionally biased region" description="Basic and acidic residues" evidence="1">
    <location>
        <begin position="1409"/>
        <end position="1425"/>
    </location>
</feature>
<organism evidence="3 4">
    <name type="scientific">Blattamonas nauphoetae</name>
    <dbReference type="NCBI Taxonomy" id="2049346"/>
    <lineage>
        <taxon>Eukaryota</taxon>
        <taxon>Metamonada</taxon>
        <taxon>Preaxostyla</taxon>
        <taxon>Oxymonadida</taxon>
        <taxon>Blattamonas</taxon>
    </lineage>
</organism>
<keyword evidence="2" id="KW-0812">Transmembrane</keyword>
<evidence type="ECO:0000256" key="2">
    <source>
        <dbReference type="SAM" id="Phobius"/>
    </source>
</evidence>